<accession>A0A915K631</accession>
<protein>
    <submittedName>
        <fullName evidence="2">Uncharacterized protein</fullName>
    </submittedName>
</protein>
<organism evidence="1 2">
    <name type="scientific">Romanomermis culicivorax</name>
    <name type="common">Nematode worm</name>
    <dbReference type="NCBI Taxonomy" id="13658"/>
    <lineage>
        <taxon>Eukaryota</taxon>
        <taxon>Metazoa</taxon>
        <taxon>Ecdysozoa</taxon>
        <taxon>Nematoda</taxon>
        <taxon>Enoplea</taxon>
        <taxon>Dorylaimia</taxon>
        <taxon>Mermithida</taxon>
        <taxon>Mermithoidea</taxon>
        <taxon>Mermithidae</taxon>
        <taxon>Romanomermis</taxon>
    </lineage>
</organism>
<keyword evidence="1" id="KW-1185">Reference proteome</keyword>
<dbReference type="AlphaFoldDB" id="A0A915K631"/>
<evidence type="ECO:0000313" key="2">
    <source>
        <dbReference type="WBParaSite" id="nRc.2.0.1.t33793-RA"/>
    </source>
</evidence>
<evidence type="ECO:0000313" key="1">
    <source>
        <dbReference type="Proteomes" id="UP000887565"/>
    </source>
</evidence>
<proteinExistence type="predicted"/>
<reference evidence="2" key="1">
    <citation type="submission" date="2022-11" db="UniProtKB">
        <authorList>
            <consortium name="WormBaseParasite"/>
        </authorList>
    </citation>
    <scope>IDENTIFICATION</scope>
</reference>
<dbReference type="WBParaSite" id="nRc.2.0.1.t33793-RA">
    <property type="protein sequence ID" value="nRc.2.0.1.t33793-RA"/>
    <property type="gene ID" value="nRc.2.0.1.g33793"/>
</dbReference>
<name>A0A915K631_ROMCU</name>
<dbReference type="Proteomes" id="UP000887565">
    <property type="component" value="Unplaced"/>
</dbReference>
<sequence length="383" mass="43120">MKIEIRVLLLLRNNFGRRQLATKVVVGRLSEIRTERVTAVAKRWRSLLVHNLILWRKLAVIGGERRRLLLLRELHLLRRDIVRSGGRWAERRRQLLIHLHCRRTTLRLLEWSLLRSRLEATLIVTESGLRRKIACGVRIAASGTSVKVQRRNRFGAFGAATSETTFQRTVTIRIQAAFVWTISRRRQYRSGTLTSSLTQIFFIYLRCGGNPSGSPKSEFLGVGVLAKTCDPAFGQHTPDELGQAKSPISEPQTRILPSTWRNGSPRGHPVPPGLFGEKTLSKLGEVNLPSLDNDDDESCTDGSLVTNFSVSTVAVAGGASAITVVRFFLRVQRSAKKSFCKGRRIESRIRSSSTTSQRRILRHPNIKQRMTPANRCPPADIVH</sequence>